<dbReference type="Proteomes" id="UP001295444">
    <property type="component" value="Chromosome 05"/>
</dbReference>
<feature type="coiled-coil region" evidence="1">
    <location>
        <begin position="95"/>
        <end position="122"/>
    </location>
</feature>
<keyword evidence="1" id="KW-0175">Coiled coil</keyword>
<feature type="compositionally biased region" description="Polar residues" evidence="2">
    <location>
        <begin position="47"/>
        <end position="60"/>
    </location>
</feature>
<evidence type="ECO:0000256" key="1">
    <source>
        <dbReference type="SAM" id="Coils"/>
    </source>
</evidence>
<organism evidence="3 4">
    <name type="scientific">Pelobates cultripes</name>
    <name type="common">Western spadefoot toad</name>
    <dbReference type="NCBI Taxonomy" id="61616"/>
    <lineage>
        <taxon>Eukaryota</taxon>
        <taxon>Metazoa</taxon>
        <taxon>Chordata</taxon>
        <taxon>Craniata</taxon>
        <taxon>Vertebrata</taxon>
        <taxon>Euteleostomi</taxon>
        <taxon>Amphibia</taxon>
        <taxon>Batrachia</taxon>
        <taxon>Anura</taxon>
        <taxon>Pelobatoidea</taxon>
        <taxon>Pelobatidae</taxon>
        <taxon>Pelobates</taxon>
    </lineage>
</organism>
<feature type="compositionally biased region" description="Basic residues" evidence="2">
    <location>
        <begin position="333"/>
        <end position="345"/>
    </location>
</feature>
<dbReference type="InterPro" id="IPR004244">
    <property type="entry name" value="Transposase_22"/>
</dbReference>
<evidence type="ECO:0000313" key="3">
    <source>
        <dbReference type="EMBL" id="CAH2292797.1"/>
    </source>
</evidence>
<proteinExistence type="predicted"/>
<reference evidence="3" key="1">
    <citation type="submission" date="2022-03" db="EMBL/GenBank/DDBJ databases">
        <authorList>
            <person name="Alioto T."/>
            <person name="Alioto T."/>
            <person name="Gomez Garrido J."/>
        </authorList>
    </citation>
    <scope>NUCLEOTIDE SEQUENCE</scope>
</reference>
<name>A0AAD1S5W5_PELCU</name>
<accession>A0AAD1S5W5</accession>
<gene>
    <name evidence="3" type="ORF">PECUL_23A030431</name>
</gene>
<dbReference type="AlphaFoldDB" id="A0AAD1S5W5"/>
<dbReference type="PANTHER" id="PTHR11505">
    <property type="entry name" value="L1 TRANSPOSABLE ELEMENT-RELATED"/>
    <property type="match status" value="1"/>
</dbReference>
<feature type="region of interest" description="Disordered" evidence="2">
    <location>
        <begin position="313"/>
        <end position="360"/>
    </location>
</feature>
<dbReference type="Gene3D" id="3.30.70.1820">
    <property type="entry name" value="L1 transposable element, RRM domain"/>
    <property type="match status" value="1"/>
</dbReference>
<evidence type="ECO:0000256" key="2">
    <source>
        <dbReference type="SAM" id="MobiDB-lite"/>
    </source>
</evidence>
<protein>
    <submittedName>
        <fullName evidence="3">Uncharacterized protein</fullName>
    </submittedName>
</protein>
<keyword evidence="4" id="KW-1185">Reference proteome</keyword>
<feature type="region of interest" description="Disordered" evidence="2">
    <location>
        <begin position="1"/>
        <end position="65"/>
    </location>
</feature>
<dbReference type="EMBL" id="OW240916">
    <property type="protein sequence ID" value="CAH2292797.1"/>
    <property type="molecule type" value="Genomic_DNA"/>
</dbReference>
<sequence length="360" mass="41060">MASKKQRNAMGHAPAADTPAAKTSLRRYFAEQTDPHRRDKMARAAQTRGSQPSSPTASDGSTEDHEIRTLLTQLPSKSDLAAMFQKLEDSFSEKLQAVTADVQQLGARVQDLEEETENINKQWAEAYTTQETHAEAIRYLQRRLDDVDNRGRRNNLRVRGIPESAEGVTENPIQVLTTVFNRILARPKDTAITFDRAHRAARPRNLPPDRPRNLICRIHNFPLKEEIFRKAHQNKDLTIDGQLVTVFQDLAPSILQARRALRPITQALLERQIKFRWNFPFALTVNLQNKIHTISSPEDVPEFQRALKLPPSEVEDLTGLAANPTRQTPQKPKWQRSPRKRRRQNHPGTDISVPTREEPA</sequence>
<evidence type="ECO:0000313" key="4">
    <source>
        <dbReference type="Proteomes" id="UP001295444"/>
    </source>
</evidence>